<proteinExistence type="predicted"/>
<sequence>MANLVDERFKVGDAVRYEVEINTTFTKQSTWDNVIQAVGAGPSLIINGQITANGQAEQFFENKINVGKAARTFIGAGADGKVRIGTINSATIKEAAEVCQNLGLINAMCLDGGGSIALYHDGKSISSGRNVNNAVGFIYSNGAELIKSSRIKVQVDGINTDFEAYNIGGNNYFKLRDIAMAVKDTDKKFDVSWDNERKAINLLSKTPYTAIGGELNSSDGTAKAISSTSPKIYVDGESKPLTAYNIGGNNYFKLREVAELFDIKVDYDNSSKTIILNTR</sequence>
<protein>
    <recommendedName>
        <fullName evidence="1">Phosphodiester glycosidase domain-containing protein</fullName>
    </recommendedName>
</protein>
<dbReference type="Pfam" id="PF09992">
    <property type="entry name" value="NAGPA"/>
    <property type="match status" value="1"/>
</dbReference>
<dbReference type="AlphaFoldDB" id="A0A6P1MPA1"/>
<evidence type="ECO:0000259" key="1">
    <source>
        <dbReference type="Pfam" id="PF09992"/>
    </source>
</evidence>
<keyword evidence="3" id="KW-1185">Reference proteome</keyword>
<feature type="domain" description="Phosphodiester glycosidase" evidence="1">
    <location>
        <begin position="21"/>
        <end position="137"/>
    </location>
</feature>
<organism evidence="2 3">
    <name type="scientific">Aminipila terrae</name>
    <dbReference type="NCBI Taxonomy" id="2697030"/>
    <lineage>
        <taxon>Bacteria</taxon>
        <taxon>Bacillati</taxon>
        <taxon>Bacillota</taxon>
        <taxon>Clostridia</taxon>
        <taxon>Peptostreptococcales</taxon>
        <taxon>Anaerovoracaceae</taxon>
        <taxon>Aminipila</taxon>
    </lineage>
</organism>
<dbReference type="Proteomes" id="UP000463883">
    <property type="component" value="Chromosome"/>
</dbReference>
<accession>A0A6P1MPA1</accession>
<dbReference type="EMBL" id="CP047591">
    <property type="protein sequence ID" value="QHI73506.1"/>
    <property type="molecule type" value="Genomic_DNA"/>
</dbReference>
<evidence type="ECO:0000313" key="3">
    <source>
        <dbReference type="Proteomes" id="UP000463883"/>
    </source>
</evidence>
<dbReference type="PANTHER" id="PTHR40446">
    <property type="entry name" value="N-ACETYLGLUCOSAMINE-1-PHOSPHODIESTER ALPHA-N-ACETYLGLUCOSAMINIDASE"/>
    <property type="match status" value="1"/>
</dbReference>
<dbReference type="KEGG" id="amic:Ami3637_14965"/>
<gene>
    <name evidence="2" type="ORF">Ami3637_14965</name>
</gene>
<reference evidence="2 3" key="1">
    <citation type="submission" date="2020-01" db="EMBL/GenBank/DDBJ databases">
        <title>Genomic analysis of Aminipila sp. CBA3637.</title>
        <authorList>
            <person name="Kim Y.B."/>
            <person name="Roh S.W."/>
        </authorList>
    </citation>
    <scope>NUCLEOTIDE SEQUENCE [LARGE SCALE GENOMIC DNA]</scope>
    <source>
        <strain evidence="2 3">CBA3637</strain>
    </source>
</reference>
<evidence type="ECO:0000313" key="2">
    <source>
        <dbReference type="EMBL" id="QHI73506.1"/>
    </source>
</evidence>
<dbReference type="PANTHER" id="PTHR40446:SF2">
    <property type="entry name" value="N-ACETYLGLUCOSAMINE-1-PHOSPHODIESTER ALPHA-N-ACETYLGLUCOSAMINIDASE"/>
    <property type="match status" value="1"/>
</dbReference>
<dbReference type="InterPro" id="IPR018711">
    <property type="entry name" value="NAGPA"/>
</dbReference>
<dbReference type="RefSeq" id="WP_162363271.1">
    <property type="nucleotide sequence ID" value="NZ_CP047591.1"/>
</dbReference>
<name>A0A6P1MPA1_9FIRM</name>